<dbReference type="Gene3D" id="3.90.550.10">
    <property type="entry name" value="Spore Coat Polysaccharide Biosynthesis Protein SpsA, Chain A"/>
    <property type="match status" value="1"/>
</dbReference>
<dbReference type="InterPro" id="IPR029044">
    <property type="entry name" value="Nucleotide-diphossugar_trans"/>
</dbReference>
<dbReference type="EMBL" id="JAOL01000063">
    <property type="protein sequence ID" value="EUA93299.1"/>
    <property type="molecule type" value="Genomic_DNA"/>
</dbReference>
<gene>
    <name evidence="1" type="ORF">I551_0216</name>
</gene>
<name>A0ABN0R8K6_MYCUL</name>
<sequence>MWKLIQSGRHPVRELVVDDSVPLDVDTWDDYRRLVESVP</sequence>
<comment type="caution">
    <text evidence="1">The sequence shown here is derived from an EMBL/GenBank/DDBJ whole genome shotgun (WGS) entry which is preliminary data.</text>
</comment>
<dbReference type="Proteomes" id="UP000020681">
    <property type="component" value="Unassembled WGS sequence"/>
</dbReference>
<evidence type="ECO:0000313" key="2">
    <source>
        <dbReference type="Proteomes" id="UP000020681"/>
    </source>
</evidence>
<organism evidence="1 2">
    <name type="scientific">Mycobacterium ulcerans str. Harvey</name>
    <dbReference type="NCBI Taxonomy" id="1299332"/>
    <lineage>
        <taxon>Bacteria</taxon>
        <taxon>Bacillati</taxon>
        <taxon>Actinomycetota</taxon>
        <taxon>Actinomycetes</taxon>
        <taxon>Mycobacteriales</taxon>
        <taxon>Mycobacteriaceae</taxon>
        <taxon>Mycobacterium</taxon>
        <taxon>Mycobacterium ulcerans group</taxon>
    </lineage>
</organism>
<evidence type="ECO:0000313" key="1">
    <source>
        <dbReference type="EMBL" id="EUA93299.1"/>
    </source>
</evidence>
<accession>A0ABN0R8K6</accession>
<proteinExistence type="predicted"/>
<keyword evidence="2" id="KW-1185">Reference proteome</keyword>
<protein>
    <submittedName>
        <fullName evidence="1">Uncharacterized protein</fullName>
    </submittedName>
</protein>
<reference evidence="1 2" key="1">
    <citation type="submission" date="2014-01" db="EMBL/GenBank/DDBJ databases">
        <authorList>
            <person name="Dobos K."/>
            <person name="Lenaerts A."/>
            <person name="Ordway D."/>
            <person name="DeGroote M.A."/>
            <person name="Parker T."/>
            <person name="Sizemore C."/>
            <person name="Tallon L.J."/>
            <person name="Sadzewicz L.K."/>
            <person name="Sengamalay N."/>
            <person name="Fraser C.M."/>
            <person name="Hine E."/>
            <person name="Shefchek K.A."/>
            <person name="Das S.P."/>
            <person name="Tettelin H."/>
        </authorList>
    </citation>
    <scope>NUCLEOTIDE SEQUENCE [LARGE SCALE GENOMIC DNA]</scope>
    <source>
        <strain evidence="1 2">Harvey</strain>
    </source>
</reference>